<proteinExistence type="predicted"/>
<feature type="non-terminal residue" evidence="1">
    <location>
        <position position="112"/>
    </location>
</feature>
<organism evidence="1">
    <name type="scientific">marine sediment metagenome</name>
    <dbReference type="NCBI Taxonomy" id="412755"/>
    <lineage>
        <taxon>unclassified sequences</taxon>
        <taxon>metagenomes</taxon>
        <taxon>ecological metagenomes</taxon>
    </lineage>
</organism>
<comment type="caution">
    <text evidence="1">The sequence shown here is derived from an EMBL/GenBank/DDBJ whole genome shotgun (WGS) entry which is preliminary data.</text>
</comment>
<reference evidence="1" key="1">
    <citation type="journal article" date="2014" name="Front. Microbiol.">
        <title>High frequency of phylogenetically diverse reductive dehalogenase-homologous genes in deep subseafloor sedimentary metagenomes.</title>
        <authorList>
            <person name="Kawai M."/>
            <person name="Futagami T."/>
            <person name="Toyoda A."/>
            <person name="Takaki Y."/>
            <person name="Nishi S."/>
            <person name="Hori S."/>
            <person name="Arai W."/>
            <person name="Tsubouchi T."/>
            <person name="Morono Y."/>
            <person name="Uchiyama I."/>
            <person name="Ito T."/>
            <person name="Fujiyama A."/>
            <person name="Inagaki F."/>
            <person name="Takami H."/>
        </authorList>
    </citation>
    <scope>NUCLEOTIDE SEQUENCE</scope>
    <source>
        <strain evidence="1">Expedition CK06-06</strain>
    </source>
</reference>
<gene>
    <name evidence="1" type="ORF">S06H3_27212</name>
</gene>
<name>X1NQF5_9ZZZZ</name>
<sequence length="112" mass="14105">MGFLDDIVYFLNDVSDFFYDVYSEVLDWVYPFWHAADFFYEICWLFNDLAWAFSDFGDLIYAWEDEIADILSWSNIRSYIRGWLPNIEEMVHDWWYWWVWIEEFIDDWWRSV</sequence>
<evidence type="ECO:0000313" key="1">
    <source>
        <dbReference type="EMBL" id="GAI32441.1"/>
    </source>
</evidence>
<accession>X1NQF5</accession>
<protein>
    <submittedName>
        <fullName evidence="1">Uncharacterized protein</fullName>
    </submittedName>
</protein>
<dbReference type="AlphaFoldDB" id="X1NQF5"/>
<dbReference type="EMBL" id="BARV01015772">
    <property type="protein sequence ID" value="GAI32441.1"/>
    <property type="molecule type" value="Genomic_DNA"/>
</dbReference>